<organism evidence="2 3">
    <name type="scientific">Stylophora pistillata</name>
    <name type="common">Smooth cauliflower coral</name>
    <dbReference type="NCBI Taxonomy" id="50429"/>
    <lineage>
        <taxon>Eukaryota</taxon>
        <taxon>Metazoa</taxon>
        <taxon>Cnidaria</taxon>
        <taxon>Anthozoa</taxon>
        <taxon>Hexacorallia</taxon>
        <taxon>Scleractinia</taxon>
        <taxon>Astrocoeniina</taxon>
        <taxon>Pocilloporidae</taxon>
        <taxon>Stylophora</taxon>
    </lineage>
</organism>
<dbReference type="OrthoDB" id="7759031at2759"/>
<dbReference type="AlphaFoldDB" id="A0A2B4R114"/>
<reference evidence="3" key="1">
    <citation type="journal article" date="2017" name="bioRxiv">
        <title>Comparative analysis of the genomes of Stylophora pistillata and Acropora digitifera provides evidence for extensive differences between species of corals.</title>
        <authorList>
            <person name="Voolstra C.R."/>
            <person name="Li Y."/>
            <person name="Liew Y.J."/>
            <person name="Baumgarten S."/>
            <person name="Zoccola D."/>
            <person name="Flot J.-F."/>
            <person name="Tambutte S."/>
            <person name="Allemand D."/>
            <person name="Aranda M."/>
        </authorList>
    </citation>
    <scope>NUCLEOTIDE SEQUENCE [LARGE SCALE GENOMIC DNA]</scope>
</reference>
<evidence type="ECO:0000256" key="1">
    <source>
        <dbReference type="SAM" id="MobiDB-lite"/>
    </source>
</evidence>
<evidence type="ECO:0000313" key="2">
    <source>
        <dbReference type="EMBL" id="PFX12074.1"/>
    </source>
</evidence>
<dbReference type="EMBL" id="LSMT01001609">
    <property type="protein sequence ID" value="PFX12074.1"/>
    <property type="molecule type" value="Genomic_DNA"/>
</dbReference>
<evidence type="ECO:0008006" key="4">
    <source>
        <dbReference type="Google" id="ProtNLM"/>
    </source>
</evidence>
<proteinExistence type="predicted"/>
<feature type="region of interest" description="Disordered" evidence="1">
    <location>
        <begin position="25"/>
        <end position="54"/>
    </location>
</feature>
<dbReference type="Proteomes" id="UP000225706">
    <property type="component" value="Unassembled WGS sequence"/>
</dbReference>
<evidence type="ECO:0000313" key="3">
    <source>
        <dbReference type="Proteomes" id="UP000225706"/>
    </source>
</evidence>
<sequence>MHRIVSYIKNGWENNFTESWKHLASDSRNNDDVSSSSTSSPNTPHGHVQNIEVGTSENGDVIHIKGECLPEMKKNLKYKLNVTMINSGEQAGEITYACCSPCPVGKGPFASCKHLATLCFPLEEFVRLKKSREFATCTDRLQTWNQPRKRKLEPRSMYEIDYSKKVYGKENAGDRKILHDPGLPVYRDTGKANQNMLDIIKDANLECGFFNILS</sequence>
<keyword evidence="3" id="KW-1185">Reference proteome</keyword>
<accession>A0A2B4R114</accession>
<name>A0A2B4R114_STYPI</name>
<feature type="compositionally biased region" description="Low complexity" evidence="1">
    <location>
        <begin position="32"/>
        <end position="42"/>
    </location>
</feature>
<gene>
    <name evidence="2" type="ORF">AWC38_SpisGene24023</name>
</gene>
<protein>
    <recommendedName>
        <fullName evidence="4">SWIM-type domain-containing protein</fullName>
    </recommendedName>
</protein>
<comment type="caution">
    <text evidence="2">The sequence shown here is derived from an EMBL/GenBank/DDBJ whole genome shotgun (WGS) entry which is preliminary data.</text>
</comment>